<keyword evidence="2" id="KW-0472">Membrane</keyword>
<keyword evidence="4" id="KW-1185">Reference proteome</keyword>
<feature type="transmembrane region" description="Helical" evidence="2">
    <location>
        <begin position="535"/>
        <end position="556"/>
    </location>
</feature>
<accession>A0A9N8DVV5</accession>
<gene>
    <name evidence="3" type="ORF">SEMRO_400_G135210.1</name>
</gene>
<dbReference type="OrthoDB" id="436015at2759"/>
<name>A0A9N8DVV5_9STRA</name>
<feature type="region of interest" description="Disordered" evidence="1">
    <location>
        <begin position="483"/>
        <end position="527"/>
    </location>
</feature>
<evidence type="ECO:0000256" key="2">
    <source>
        <dbReference type="SAM" id="Phobius"/>
    </source>
</evidence>
<feature type="region of interest" description="Disordered" evidence="1">
    <location>
        <begin position="1"/>
        <end position="20"/>
    </location>
</feature>
<protein>
    <submittedName>
        <fullName evidence="3">Uncharacterized protein</fullName>
    </submittedName>
</protein>
<comment type="caution">
    <text evidence="3">The sequence shown here is derived from an EMBL/GenBank/DDBJ whole genome shotgun (WGS) entry which is preliminary data.</text>
</comment>
<dbReference type="Proteomes" id="UP001153069">
    <property type="component" value="Unassembled WGS sequence"/>
</dbReference>
<reference evidence="3" key="1">
    <citation type="submission" date="2020-06" db="EMBL/GenBank/DDBJ databases">
        <authorList>
            <consortium name="Plant Systems Biology data submission"/>
        </authorList>
    </citation>
    <scope>NUCLEOTIDE SEQUENCE</scope>
    <source>
        <strain evidence="3">D6</strain>
    </source>
</reference>
<dbReference type="AlphaFoldDB" id="A0A9N8DVV5"/>
<keyword evidence="2" id="KW-0812">Transmembrane</keyword>
<evidence type="ECO:0000313" key="4">
    <source>
        <dbReference type="Proteomes" id="UP001153069"/>
    </source>
</evidence>
<feature type="compositionally biased region" description="Low complexity" evidence="1">
    <location>
        <begin position="1"/>
        <end position="10"/>
    </location>
</feature>
<proteinExistence type="predicted"/>
<feature type="compositionally biased region" description="Low complexity" evidence="1">
    <location>
        <begin position="494"/>
        <end position="519"/>
    </location>
</feature>
<sequence length="585" mass="62298">MASSSASSYSLRQKMGEHHERSLQQEMIMGIYQPVTHVVDKADIDLDQRTIEGRLALGTSEGTDQAQKVFEKGAYSKPYAYLTLSPALTAIVPVGTNVTGQTANGVEIRGTTYEMDAQVGDTPLLVRYSSENNQQCLVGGNPNPNTTGCFAESGTISIGGGPPHSYSYRPLEDNYNGRNFQKWSIEAKKKMYSCDTGCPFATYNKFYQYYNSFDYANQWVTAAFAGNSTSFANGNADFSKLGLEGRAAAIRYGNVYMNVWMHVIKKMQGGINICETTCSPGSCSNDTAHEFDQAAAYYTGSEPLANAKVDGYMLYALAQVECKKFGTCLNNGMARANFQIYSLLEEGKNYLLQGNCTGAKLQKERITALMAIPLVQGTLRTAYALDVQYNRQETTQGQAAAFAAAVLPILHACSAPRALQVYIDLAVGSGNSVSYEVIKDALEKTYDCLQISCHDVGGLLDPVGNGLYLKGAAPCDFTGPTSASTGSSQYNVPTGTQSTGSSQSSSSSTTSTSSSSGGSAVSASHKRTDGGDANVGLAVGLTLGLAAFIVVVVMLVTRSKNQVEFDTAVDGTVAEELEMSGPVSA</sequence>
<dbReference type="EMBL" id="CAICTM010000399">
    <property type="protein sequence ID" value="CAB9509691.1"/>
    <property type="molecule type" value="Genomic_DNA"/>
</dbReference>
<keyword evidence="2" id="KW-1133">Transmembrane helix</keyword>
<organism evidence="3 4">
    <name type="scientific">Seminavis robusta</name>
    <dbReference type="NCBI Taxonomy" id="568900"/>
    <lineage>
        <taxon>Eukaryota</taxon>
        <taxon>Sar</taxon>
        <taxon>Stramenopiles</taxon>
        <taxon>Ochrophyta</taxon>
        <taxon>Bacillariophyta</taxon>
        <taxon>Bacillariophyceae</taxon>
        <taxon>Bacillariophycidae</taxon>
        <taxon>Naviculales</taxon>
        <taxon>Naviculaceae</taxon>
        <taxon>Seminavis</taxon>
    </lineage>
</organism>
<evidence type="ECO:0000313" key="3">
    <source>
        <dbReference type="EMBL" id="CAB9509691.1"/>
    </source>
</evidence>
<evidence type="ECO:0000256" key="1">
    <source>
        <dbReference type="SAM" id="MobiDB-lite"/>
    </source>
</evidence>
<feature type="compositionally biased region" description="Polar residues" evidence="1">
    <location>
        <begin position="483"/>
        <end position="493"/>
    </location>
</feature>